<dbReference type="InterPro" id="IPR007867">
    <property type="entry name" value="GMC_OxRtase_C"/>
</dbReference>
<evidence type="ECO:0000256" key="2">
    <source>
        <dbReference type="ARBA" id="ARBA00010790"/>
    </source>
</evidence>
<feature type="domain" description="Glucose-methanol-choline oxidoreductase N-terminal" evidence="6">
    <location>
        <begin position="337"/>
        <end position="351"/>
    </location>
</feature>
<dbReference type="Pfam" id="PF05199">
    <property type="entry name" value="GMC_oxred_C"/>
    <property type="match status" value="1"/>
</dbReference>
<dbReference type="STRING" id="1806994.A0A507C8R8"/>
<dbReference type="Pfam" id="PF00732">
    <property type="entry name" value="GMC_oxred_N"/>
    <property type="match status" value="1"/>
</dbReference>
<keyword evidence="8" id="KW-1185">Reference proteome</keyword>
<evidence type="ECO:0000256" key="1">
    <source>
        <dbReference type="ARBA" id="ARBA00001974"/>
    </source>
</evidence>
<proteinExistence type="inferred from homology"/>
<dbReference type="SUPFAM" id="SSF51905">
    <property type="entry name" value="FAD/NAD(P)-binding domain"/>
    <property type="match status" value="1"/>
</dbReference>
<comment type="caution">
    <text evidence="7">The sequence shown here is derived from an EMBL/GenBank/DDBJ whole genome shotgun (WGS) entry which is preliminary data.</text>
</comment>
<dbReference type="Gene3D" id="3.50.50.60">
    <property type="entry name" value="FAD/NAD(P)-binding domain"/>
    <property type="match status" value="1"/>
</dbReference>
<evidence type="ECO:0000256" key="3">
    <source>
        <dbReference type="ARBA" id="ARBA00022630"/>
    </source>
</evidence>
<dbReference type="PROSITE" id="PS00624">
    <property type="entry name" value="GMC_OXRED_2"/>
    <property type="match status" value="1"/>
</dbReference>
<name>A0A507C8R8_9FUNG</name>
<organism evidence="7 8">
    <name type="scientific">Synchytrium microbalum</name>
    <dbReference type="NCBI Taxonomy" id="1806994"/>
    <lineage>
        <taxon>Eukaryota</taxon>
        <taxon>Fungi</taxon>
        <taxon>Fungi incertae sedis</taxon>
        <taxon>Chytridiomycota</taxon>
        <taxon>Chytridiomycota incertae sedis</taxon>
        <taxon>Chytridiomycetes</taxon>
        <taxon>Synchytriales</taxon>
        <taxon>Synchytriaceae</taxon>
        <taxon>Synchytrium</taxon>
    </lineage>
</organism>
<dbReference type="GO" id="GO:0016614">
    <property type="term" value="F:oxidoreductase activity, acting on CH-OH group of donors"/>
    <property type="evidence" value="ECO:0007669"/>
    <property type="project" value="InterPro"/>
</dbReference>
<dbReference type="InterPro" id="IPR036188">
    <property type="entry name" value="FAD/NAD-bd_sf"/>
</dbReference>
<evidence type="ECO:0000313" key="7">
    <source>
        <dbReference type="EMBL" id="TPX33923.1"/>
    </source>
</evidence>
<dbReference type="SUPFAM" id="SSF54373">
    <property type="entry name" value="FAD-linked reductases, C-terminal domain"/>
    <property type="match status" value="1"/>
</dbReference>
<dbReference type="OrthoDB" id="269227at2759"/>
<dbReference type="PANTHER" id="PTHR11552:SF147">
    <property type="entry name" value="CHOLINE DEHYDROGENASE, MITOCHONDRIAL"/>
    <property type="match status" value="1"/>
</dbReference>
<dbReference type="Proteomes" id="UP000319731">
    <property type="component" value="Unassembled WGS sequence"/>
</dbReference>
<gene>
    <name evidence="7" type="ORF">SmJEL517_g03363</name>
</gene>
<dbReference type="GO" id="GO:0050660">
    <property type="term" value="F:flavin adenine dinucleotide binding"/>
    <property type="evidence" value="ECO:0007669"/>
    <property type="project" value="InterPro"/>
</dbReference>
<comment type="cofactor">
    <cofactor evidence="1 5">
        <name>FAD</name>
        <dbReference type="ChEBI" id="CHEBI:57692"/>
    </cofactor>
</comment>
<comment type="similarity">
    <text evidence="2">Belongs to the GMC oxidoreductase family.</text>
</comment>
<feature type="binding site" evidence="5">
    <location>
        <position position="126"/>
    </location>
    <ligand>
        <name>FAD</name>
        <dbReference type="ChEBI" id="CHEBI:57692"/>
    </ligand>
</feature>
<dbReference type="PANTHER" id="PTHR11552">
    <property type="entry name" value="GLUCOSE-METHANOL-CHOLINE GMC OXIDOREDUCTASE"/>
    <property type="match status" value="1"/>
</dbReference>
<feature type="binding site" evidence="5">
    <location>
        <position position="295"/>
    </location>
    <ligand>
        <name>FAD</name>
        <dbReference type="ChEBI" id="CHEBI:57692"/>
    </ligand>
</feature>
<dbReference type="PIRSF" id="PIRSF000137">
    <property type="entry name" value="Alcohol_oxidase"/>
    <property type="match status" value="1"/>
</dbReference>
<protein>
    <recommendedName>
        <fullName evidence="6">Glucose-methanol-choline oxidoreductase N-terminal domain-containing protein</fullName>
    </recommendedName>
</protein>
<keyword evidence="3" id="KW-0285">Flavoprotein</keyword>
<accession>A0A507C8R8</accession>
<dbReference type="GeneID" id="42004588"/>
<dbReference type="InterPro" id="IPR012132">
    <property type="entry name" value="GMC_OxRdtase"/>
</dbReference>
<evidence type="ECO:0000259" key="6">
    <source>
        <dbReference type="PROSITE" id="PS00624"/>
    </source>
</evidence>
<evidence type="ECO:0000256" key="4">
    <source>
        <dbReference type="ARBA" id="ARBA00022827"/>
    </source>
</evidence>
<reference evidence="7 8" key="1">
    <citation type="journal article" date="2019" name="Sci. Rep.">
        <title>Comparative genomics of chytrid fungi reveal insights into the obligate biotrophic and pathogenic lifestyle of Synchytrium endobioticum.</title>
        <authorList>
            <person name="van de Vossenberg B.T.L.H."/>
            <person name="Warris S."/>
            <person name="Nguyen H.D.T."/>
            <person name="van Gent-Pelzer M.P.E."/>
            <person name="Joly D.L."/>
            <person name="van de Geest H.C."/>
            <person name="Bonants P.J.M."/>
            <person name="Smith D.S."/>
            <person name="Levesque C.A."/>
            <person name="van der Lee T.A.J."/>
        </authorList>
    </citation>
    <scope>NUCLEOTIDE SEQUENCE [LARGE SCALE GENOMIC DNA]</scope>
    <source>
        <strain evidence="7 8">JEL517</strain>
    </source>
</reference>
<dbReference type="EMBL" id="QEAO01000017">
    <property type="protein sequence ID" value="TPX33923.1"/>
    <property type="molecule type" value="Genomic_DNA"/>
</dbReference>
<dbReference type="RefSeq" id="XP_031024807.1">
    <property type="nucleotide sequence ID" value="XM_031169291.1"/>
</dbReference>
<keyword evidence="4 5" id="KW-0274">FAD</keyword>
<sequence>MEVIKRHPKAIALGALAVYLLARYQVFPFSLLSASKRKESREIPEEFDYVVVGGGSSGAALAARLAEDPNATVCLLEAGADHANMMKVNVPGLNLACWEGDIDWTFFTTKQVNQRSRISFWPRGKVLGGCSSINAMIWVRASNEDWDEYERDLGLTGWSWKHMDTVYKRMEGYTIPKDQLEDGHGFSGPMKITRTGNGKLIPVSSDFLKACAERGVGQNKLGTCGWPEGQPKDALQFSKYGADYNSEKQFGAGIVHTNIYNGQRWTTGKAYIHPIIDENLPTYRPNFYLLSSQQVTRVILEPSTHKSYKAVGVAYAESPMSPEKTIRARREVILSAGAVGSPHLLNLSGIGDKKELESVGIECLVDLPGVGKRLQDHLFAPVVYHCKKGHIGRNLFFVLNTLWDYVMNKSGFFTSSGMQVTGFFSSEKYLERVEKTLPHSFRSRPPPPNLQLHFAPASGAPFFQATARFDTLTFGPILPLTNGEVFDEQAHRVKSISTNKKLLVANAVSVFPTLLKPASLGTVTIKSKSPWDAPEIDPKYFSNEQDLEDMADGMIEARRIMKIMQKSDSKTSKIGAEVIDESIVDEVQRVTKLDREGAIASREYVKEYLRRNAITVYHPTSTCSMAVESDPLGVVDNHCRVRNVLGLRVVDASILPRISAGNTNAPAIAVGERAAEIIRAEYGRK</sequence>
<dbReference type="Gene3D" id="3.30.560.10">
    <property type="entry name" value="Glucose Oxidase, domain 3"/>
    <property type="match status" value="1"/>
</dbReference>
<evidence type="ECO:0000256" key="5">
    <source>
        <dbReference type="PIRSR" id="PIRSR000137-2"/>
    </source>
</evidence>
<evidence type="ECO:0000313" key="8">
    <source>
        <dbReference type="Proteomes" id="UP000319731"/>
    </source>
</evidence>
<dbReference type="InterPro" id="IPR000172">
    <property type="entry name" value="GMC_OxRdtase_N"/>
</dbReference>
<dbReference type="AlphaFoldDB" id="A0A507C8R8"/>